<sequence length="124" mass="14147">MKEAKQYHIYLTGAIHIGSVTPQLMTTCISQFERDGYPWMASLLRDLIIDAKLRADPEYPQDRRVVVNEVQAMLWGKAIGATKATRRAFDCTGFKQRHGLFLSYGVHPMPNDDAVRCPCCKRPY</sequence>
<protein>
    <submittedName>
        <fullName evidence="1">Uncharacterized protein</fullName>
    </submittedName>
</protein>
<accession>A0AB39CET6</accession>
<organism evidence="1">
    <name type="scientific">Pseudomonas phage HRDY3</name>
    <dbReference type="NCBI Taxonomy" id="3236930"/>
    <lineage>
        <taxon>Viruses</taxon>
    </lineage>
</organism>
<proteinExistence type="predicted"/>
<evidence type="ECO:0000313" key="1">
    <source>
        <dbReference type="EMBL" id="XDJ15345.1"/>
    </source>
</evidence>
<dbReference type="EMBL" id="PQ015379">
    <property type="protein sequence ID" value="XDJ15345.1"/>
    <property type="molecule type" value="Genomic_DNA"/>
</dbReference>
<reference evidence="1" key="1">
    <citation type="submission" date="2024-07" db="EMBL/GenBank/DDBJ databases">
        <authorList>
            <person name="Bringhurst R.M."/>
            <person name="Homer T.E."/>
        </authorList>
    </citation>
    <scope>NUCLEOTIDE SEQUENCE</scope>
</reference>
<name>A0AB39CET6_9VIRU</name>